<gene>
    <name evidence="2" type="ORF">HDA44_005844</name>
</gene>
<feature type="region of interest" description="Disordered" evidence="1">
    <location>
        <begin position="180"/>
        <end position="217"/>
    </location>
</feature>
<reference evidence="2 3" key="1">
    <citation type="submission" date="2020-08" db="EMBL/GenBank/DDBJ databases">
        <title>Sequencing the genomes of 1000 actinobacteria strains.</title>
        <authorList>
            <person name="Klenk H.-P."/>
        </authorList>
    </citation>
    <scope>NUCLEOTIDE SEQUENCE [LARGE SCALE GENOMIC DNA]</scope>
    <source>
        <strain evidence="2 3">DSM 17294</strain>
    </source>
</reference>
<organism evidence="2 3">
    <name type="scientific">Kribbella solani</name>
    <dbReference type="NCBI Taxonomy" id="236067"/>
    <lineage>
        <taxon>Bacteria</taxon>
        <taxon>Bacillati</taxon>
        <taxon>Actinomycetota</taxon>
        <taxon>Actinomycetes</taxon>
        <taxon>Propionibacteriales</taxon>
        <taxon>Kribbellaceae</taxon>
        <taxon>Kribbella</taxon>
    </lineage>
</organism>
<dbReference type="EMBL" id="JACHNF010000001">
    <property type="protein sequence ID" value="MBB5982503.1"/>
    <property type="molecule type" value="Genomic_DNA"/>
</dbReference>
<name>A0A841DV79_9ACTN</name>
<feature type="region of interest" description="Disordered" evidence="1">
    <location>
        <begin position="130"/>
        <end position="149"/>
    </location>
</feature>
<comment type="caution">
    <text evidence="2">The sequence shown here is derived from an EMBL/GenBank/DDBJ whole genome shotgun (WGS) entry which is preliminary data.</text>
</comment>
<proteinExistence type="predicted"/>
<dbReference type="RefSeq" id="WP_184839775.1">
    <property type="nucleotide sequence ID" value="NZ_BAAAVN010000026.1"/>
</dbReference>
<sequence>MRSRLAIEAGAAAAQLRGYEATGREVSWADAAVNASAAANPRGREADLFNGLAERLAAEYNTEQNIVHWIDSHESLPNQRAYVNRSQVDESLQKLATAIVESADHGAPGTYQRPDPIKIGAVRDAMAQRLDDSRTGNPPADGPGTYGERLGRETAQAGIQAVNKAKQDAGLTRTLNLSIGAQAAPGTAPATTEQNGNTSQNPATHSQTKSTGLGGRG</sequence>
<evidence type="ECO:0000256" key="1">
    <source>
        <dbReference type="SAM" id="MobiDB-lite"/>
    </source>
</evidence>
<keyword evidence="3" id="KW-1185">Reference proteome</keyword>
<protein>
    <submittedName>
        <fullName evidence="2">Uncharacterized protein</fullName>
    </submittedName>
</protein>
<feature type="compositionally biased region" description="Low complexity" evidence="1">
    <location>
        <begin position="180"/>
        <end position="192"/>
    </location>
</feature>
<dbReference type="Proteomes" id="UP000558997">
    <property type="component" value="Unassembled WGS sequence"/>
</dbReference>
<evidence type="ECO:0000313" key="3">
    <source>
        <dbReference type="Proteomes" id="UP000558997"/>
    </source>
</evidence>
<dbReference type="AlphaFoldDB" id="A0A841DV79"/>
<evidence type="ECO:0000313" key="2">
    <source>
        <dbReference type="EMBL" id="MBB5982503.1"/>
    </source>
</evidence>
<feature type="compositionally biased region" description="Polar residues" evidence="1">
    <location>
        <begin position="193"/>
        <end position="211"/>
    </location>
</feature>
<accession>A0A841DV79</accession>